<dbReference type="EMBL" id="CP002659">
    <property type="protein sequence ID" value="AEC01612.1"/>
    <property type="molecule type" value="Genomic_DNA"/>
</dbReference>
<evidence type="ECO:0000313" key="9">
    <source>
        <dbReference type="EMBL" id="AEC01612.1"/>
    </source>
</evidence>
<dbReference type="eggNOG" id="COG4209">
    <property type="taxonomic scope" value="Bacteria"/>
</dbReference>
<gene>
    <name evidence="9" type="ordered locus">Spico_0383</name>
</gene>
<dbReference type="Proteomes" id="UP000007939">
    <property type="component" value="Chromosome"/>
</dbReference>
<evidence type="ECO:0000256" key="3">
    <source>
        <dbReference type="ARBA" id="ARBA00022475"/>
    </source>
</evidence>
<dbReference type="GO" id="GO:0055085">
    <property type="term" value="P:transmembrane transport"/>
    <property type="evidence" value="ECO:0007669"/>
    <property type="project" value="InterPro"/>
</dbReference>
<keyword evidence="3" id="KW-1003">Cell membrane</keyword>
<dbReference type="SUPFAM" id="SSF161098">
    <property type="entry name" value="MetI-like"/>
    <property type="match status" value="1"/>
</dbReference>
<keyword evidence="5 7" id="KW-1133">Transmembrane helix</keyword>
<evidence type="ECO:0000313" key="10">
    <source>
        <dbReference type="Proteomes" id="UP000007939"/>
    </source>
</evidence>
<evidence type="ECO:0000256" key="7">
    <source>
        <dbReference type="RuleBase" id="RU363032"/>
    </source>
</evidence>
<dbReference type="RefSeq" id="WP_013739008.1">
    <property type="nucleotide sequence ID" value="NC_015436.1"/>
</dbReference>
<dbReference type="HOGENOM" id="CLU_016047_0_1_12"/>
<dbReference type="AlphaFoldDB" id="F4GHS4"/>
<keyword evidence="4 7" id="KW-0812">Transmembrane</keyword>
<evidence type="ECO:0000256" key="2">
    <source>
        <dbReference type="ARBA" id="ARBA00022448"/>
    </source>
</evidence>
<dbReference type="InterPro" id="IPR050809">
    <property type="entry name" value="UgpAE/MalFG_permease"/>
</dbReference>
<feature type="transmembrane region" description="Helical" evidence="7">
    <location>
        <begin position="125"/>
        <end position="145"/>
    </location>
</feature>
<evidence type="ECO:0000259" key="8">
    <source>
        <dbReference type="PROSITE" id="PS50928"/>
    </source>
</evidence>
<keyword evidence="10" id="KW-1185">Reference proteome</keyword>
<dbReference type="GO" id="GO:0005886">
    <property type="term" value="C:plasma membrane"/>
    <property type="evidence" value="ECO:0007669"/>
    <property type="project" value="UniProtKB-SubCell"/>
</dbReference>
<feature type="transmembrane region" description="Helical" evidence="7">
    <location>
        <begin position="172"/>
        <end position="200"/>
    </location>
</feature>
<evidence type="ECO:0000256" key="4">
    <source>
        <dbReference type="ARBA" id="ARBA00022692"/>
    </source>
</evidence>
<accession>F4GHS4</accession>
<dbReference type="Gene3D" id="1.10.3720.10">
    <property type="entry name" value="MetI-like"/>
    <property type="match status" value="1"/>
</dbReference>
<evidence type="ECO:0000256" key="6">
    <source>
        <dbReference type="ARBA" id="ARBA00023136"/>
    </source>
</evidence>
<evidence type="ECO:0000256" key="1">
    <source>
        <dbReference type="ARBA" id="ARBA00004651"/>
    </source>
</evidence>
<sequence>MKKLDNFTDTLTKPTLYHRFMKTKLLWFMLIPVIAYFVLFAYIPMVGIWLAFTKFDFRLGLLKSPFIGLKNFDYLFKSGIFGRLLRNTILYNLAFILGGNIVQIICAVFLGEIKNKRFVKISQSIIFLPYFISYVLVGLFSYALFNIDNGVINTILRNLGFVQYNFYLKPQAWPFIIIAVQIWKGLGYGSVVYLSVISGIDQEIYESARIDGATKWQQISYITLPMIKPTFILLVMFNLGNILKGQFQLFYQLIGNNGLLYNVTDIIDTYVYRSLTVNFDIGMGSAAGVFQSVFGCILVLTVNALVKRFNEDLALF</sequence>
<dbReference type="InterPro" id="IPR035906">
    <property type="entry name" value="MetI-like_sf"/>
</dbReference>
<feature type="transmembrane region" description="Helical" evidence="7">
    <location>
        <begin position="25"/>
        <end position="52"/>
    </location>
</feature>
<dbReference type="Pfam" id="PF00528">
    <property type="entry name" value="BPD_transp_1"/>
    <property type="match status" value="1"/>
</dbReference>
<dbReference type="KEGG" id="scc:Spico_0383"/>
<feature type="transmembrane region" description="Helical" evidence="7">
    <location>
        <begin position="221"/>
        <end position="243"/>
    </location>
</feature>
<comment type="subcellular location">
    <subcellularLocation>
        <location evidence="1 7">Cell membrane</location>
        <topology evidence="1 7">Multi-pass membrane protein</topology>
    </subcellularLocation>
</comment>
<evidence type="ECO:0000256" key="5">
    <source>
        <dbReference type="ARBA" id="ARBA00022989"/>
    </source>
</evidence>
<dbReference type="PANTHER" id="PTHR43227:SF11">
    <property type="entry name" value="BLL4140 PROTEIN"/>
    <property type="match status" value="1"/>
</dbReference>
<dbReference type="CDD" id="cd06261">
    <property type="entry name" value="TM_PBP2"/>
    <property type="match status" value="1"/>
</dbReference>
<reference evidence="10" key="1">
    <citation type="submission" date="2011-04" db="EMBL/GenBank/DDBJ databases">
        <title>The complete genome of Spirochaeta coccoides DSM 17374.</title>
        <authorList>
            <person name="Lucas S."/>
            <person name="Copeland A."/>
            <person name="Lapidus A."/>
            <person name="Bruce D."/>
            <person name="Goodwin L."/>
            <person name="Pitluck S."/>
            <person name="Peters L."/>
            <person name="Kyrpides N."/>
            <person name="Mavromatis K."/>
            <person name="Pagani I."/>
            <person name="Ivanova N."/>
            <person name="Ovchinnikova G."/>
            <person name="Lu M."/>
            <person name="Detter J.C."/>
            <person name="Tapia R."/>
            <person name="Han C."/>
            <person name="Land M."/>
            <person name="Hauser L."/>
            <person name="Markowitz V."/>
            <person name="Cheng J.-F."/>
            <person name="Hugenholtz P."/>
            <person name="Woyke T."/>
            <person name="Wu D."/>
            <person name="Spring S."/>
            <person name="Schroeder M."/>
            <person name="Brambilla E."/>
            <person name="Klenk H.-P."/>
            <person name="Eisen J.A."/>
        </authorList>
    </citation>
    <scope>NUCLEOTIDE SEQUENCE [LARGE SCALE GENOMIC DNA]</scope>
    <source>
        <strain evidence="10">ATCC BAA-1237 / DSM 17374 / SPN1</strain>
    </source>
</reference>
<comment type="similarity">
    <text evidence="7">Belongs to the binding-protein-dependent transport system permease family.</text>
</comment>
<feature type="domain" description="ABC transmembrane type-1" evidence="8">
    <location>
        <begin position="85"/>
        <end position="302"/>
    </location>
</feature>
<name>F4GHS4_PARC1</name>
<dbReference type="STRING" id="760011.Spico_0383"/>
<feature type="transmembrane region" description="Helical" evidence="7">
    <location>
        <begin position="281"/>
        <end position="306"/>
    </location>
</feature>
<keyword evidence="2 7" id="KW-0813">Transport</keyword>
<organism evidence="9 10">
    <name type="scientific">Parasphaerochaeta coccoides (strain ATCC BAA-1237 / DSM 17374 / SPN1)</name>
    <name type="common">Sphaerochaeta coccoides</name>
    <dbReference type="NCBI Taxonomy" id="760011"/>
    <lineage>
        <taxon>Bacteria</taxon>
        <taxon>Pseudomonadati</taxon>
        <taxon>Spirochaetota</taxon>
        <taxon>Spirochaetia</taxon>
        <taxon>Spirochaetales</taxon>
        <taxon>Sphaerochaetaceae</taxon>
        <taxon>Parasphaerochaeta</taxon>
    </lineage>
</organism>
<dbReference type="PROSITE" id="PS50928">
    <property type="entry name" value="ABC_TM1"/>
    <property type="match status" value="1"/>
</dbReference>
<keyword evidence="6 7" id="KW-0472">Membrane</keyword>
<dbReference type="InterPro" id="IPR000515">
    <property type="entry name" value="MetI-like"/>
</dbReference>
<feature type="transmembrane region" description="Helical" evidence="7">
    <location>
        <begin position="89"/>
        <end position="113"/>
    </location>
</feature>
<proteinExistence type="inferred from homology"/>
<reference evidence="9 10" key="2">
    <citation type="journal article" date="2012" name="Stand. Genomic Sci.">
        <title>Complete genome sequence of the termite hindgut bacterium Spirochaeta coccoides type strain (SPN1(T)), reclassification in the genus Sphaerochaeta as Sphaerochaeta coccoides comb. nov. and emendations of the family Spirochaetaceae and the genus Sphaerochaeta.</title>
        <authorList>
            <person name="Abt B."/>
            <person name="Han C."/>
            <person name="Scheuner C."/>
            <person name="Lu M."/>
            <person name="Lapidus A."/>
            <person name="Nolan M."/>
            <person name="Lucas S."/>
            <person name="Hammon N."/>
            <person name="Deshpande S."/>
            <person name="Cheng J.F."/>
            <person name="Tapia R."/>
            <person name="Goodwin L.A."/>
            <person name="Pitluck S."/>
            <person name="Liolios K."/>
            <person name="Pagani I."/>
            <person name="Ivanova N."/>
            <person name="Mavromatis K."/>
            <person name="Mikhailova N."/>
            <person name="Huntemann M."/>
            <person name="Pati A."/>
            <person name="Chen A."/>
            <person name="Palaniappan K."/>
            <person name="Land M."/>
            <person name="Hauser L."/>
            <person name="Brambilla E.M."/>
            <person name="Rohde M."/>
            <person name="Spring S."/>
            <person name="Gronow S."/>
            <person name="Goker M."/>
            <person name="Woyke T."/>
            <person name="Bristow J."/>
            <person name="Eisen J.A."/>
            <person name="Markowitz V."/>
            <person name="Hugenholtz P."/>
            <person name="Kyrpides N.C."/>
            <person name="Klenk H.P."/>
            <person name="Detter J.C."/>
        </authorList>
    </citation>
    <scope>NUCLEOTIDE SEQUENCE [LARGE SCALE GENOMIC DNA]</scope>
    <source>
        <strain evidence="10">ATCC BAA-1237 / DSM 17374 / SPN1</strain>
    </source>
</reference>
<protein>
    <submittedName>
        <fullName evidence="9">Binding-protein-dependent transport systems inner membrane component</fullName>
    </submittedName>
</protein>
<dbReference type="PANTHER" id="PTHR43227">
    <property type="entry name" value="BLL4140 PROTEIN"/>
    <property type="match status" value="1"/>
</dbReference>